<reference evidence="3 4" key="1">
    <citation type="submission" date="2024-02" db="EMBL/GenBank/DDBJ databases">
        <authorList>
            <person name="Vignale AGUSTIN F."/>
            <person name="Sosa J E."/>
            <person name="Modenutti C."/>
        </authorList>
    </citation>
    <scope>NUCLEOTIDE SEQUENCE [LARGE SCALE GENOMIC DNA]</scope>
</reference>
<protein>
    <recommendedName>
        <fullName evidence="2">HTH OST-type domain-containing protein</fullName>
    </recommendedName>
</protein>
<organism evidence="3 4">
    <name type="scientific">Ilex paraguariensis</name>
    <name type="common">yerba mate</name>
    <dbReference type="NCBI Taxonomy" id="185542"/>
    <lineage>
        <taxon>Eukaryota</taxon>
        <taxon>Viridiplantae</taxon>
        <taxon>Streptophyta</taxon>
        <taxon>Embryophyta</taxon>
        <taxon>Tracheophyta</taxon>
        <taxon>Spermatophyta</taxon>
        <taxon>Magnoliopsida</taxon>
        <taxon>eudicotyledons</taxon>
        <taxon>Gunneridae</taxon>
        <taxon>Pentapetalae</taxon>
        <taxon>asterids</taxon>
        <taxon>campanulids</taxon>
        <taxon>Aquifoliales</taxon>
        <taxon>Aquifoliaceae</taxon>
        <taxon>Ilex</taxon>
    </lineage>
</organism>
<dbReference type="EMBL" id="CAUOFW020002123">
    <property type="protein sequence ID" value="CAK9151322.1"/>
    <property type="molecule type" value="Genomic_DNA"/>
</dbReference>
<dbReference type="CDD" id="cd08824">
    <property type="entry name" value="LOTUS"/>
    <property type="match status" value="1"/>
</dbReference>
<dbReference type="Proteomes" id="UP001642360">
    <property type="component" value="Unassembled WGS sequence"/>
</dbReference>
<keyword evidence="4" id="KW-1185">Reference proteome</keyword>
<gene>
    <name evidence="3" type="ORF">ILEXP_LOCUS19480</name>
</gene>
<feature type="region of interest" description="Disordered" evidence="1">
    <location>
        <begin position="1"/>
        <end position="34"/>
    </location>
</feature>
<evidence type="ECO:0000256" key="1">
    <source>
        <dbReference type="SAM" id="MobiDB-lite"/>
    </source>
</evidence>
<feature type="compositionally biased region" description="Polar residues" evidence="1">
    <location>
        <begin position="1"/>
        <end position="21"/>
    </location>
</feature>
<dbReference type="PROSITE" id="PS51644">
    <property type="entry name" value="HTH_OST"/>
    <property type="match status" value="1"/>
</dbReference>
<evidence type="ECO:0000259" key="2">
    <source>
        <dbReference type="PROSITE" id="PS51644"/>
    </source>
</evidence>
<name>A0ABC8S366_9AQUA</name>
<dbReference type="InterPro" id="IPR041966">
    <property type="entry name" value="LOTUS-like"/>
</dbReference>
<accession>A0ABC8S366</accession>
<dbReference type="Pfam" id="PF12872">
    <property type="entry name" value="OST-HTH"/>
    <property type="match status" value="1"/>
</dbReference>
<feature type="domain" description="HTH OST-type" evidence="2">
    <location>
        <begin position="141"/>
        <end position="199"/>
    </location>
</feature>
<proteinExistence type="predicted"/>
<comment type="caution">
    <text evidence="3">The sequence shown here is derived from an EMBL/GenBank/DDBJ whole genome shotgun (WGS) entry which is preliminary data.</text>
</comment>
<sequence>MQLSSENPHGNSNETMSNNQVEDLDTDENPDSFLDGSVMEKILQRRSLRMRNMQRAWLVRKYSPLLLGVGCTEKTDWPRSNYMGEMAISQSLSEYNSSSISMPCFPTTLRSHSLPSGLNEVSAGPVASCDQNDLMWVQPIDINGLKGQLVQLLEPSGGYLSLTRVHAEYQKIFGRPLYISEYGAVKLVNLLKKVTPWFW</sequence>
<evidence type="ECO:0000313" key="4">
    <source>
        <dbReference type="Proteomes" id="UP001642360"/>
    </source>
</evidence>
<evidence type="ECO:0000313" key="3">
    <source>
        <dbReference type="EMBL" id="CAK9151322.1"/>
    </source>
</evidence>
<dbReference type="AlphaFoldDB" id="A0ABC8S366"/>
<dbReference type="Gene3D" id="3.30.420.610">
    <property type="entry name" value="LOTUS domain-like"/>
    <property type="match status" value="1"/>
</dbReference>
<dbReference type="InterPro" id="IPR025605">
    <property type="entry name" value="OST-HTH/LOTUS_dom"/>
</dbReference>